<dbReference type="AlphaFoldDB" id="A0A9D4D5G0"/>
<gene>
    <name evidence="1" type="ORF">DPMN_045664</name>
</gene>
<dbReference type="Proteomes" id="UP000828390">
    <property type="component" value="Unassembled WGS sequence"/>
</dbReference>
<reference evidence="1" key="2">
    <citation type="submission" date="2020-11" db="EMBL/GenBank/DDBJ databases">
        <authorList>
            <person name="McCartney M.A."/>
            <person name="Auch B."/>
            <person name="Kono T."/>
            <person name="Mallez S."/>
            <person name="Becker A."/>
            <person name="Gohl D.M."/>
            <person name="Silverstein K.A.T."/>
            <person name="Koren S."/>
            <person name="Bechman K.B."/>
            <person name="Herman A."/>
            <person name="Abrahante J.E."/>
            <person name="Garbe J."/>
        </authorList>
    </citation>
    <scope>NUCLEOTIDE SEQUENCE</scope>
    <source>
        <strain evidence="1">Duluth1</strain>
        <tissue evidence="1">Whole animal</tissue>
    </source>
</reference>
<dbReference type="Gene3D" id="3.40.50.300">
    <property type="entry name" value="P-loop containing nucleotide triphosphate hydrolases"/>
    <property type="match status" value="1"/>
</dbReference>
<evidence type="ECO:0000313" key="2">
    <source>
        <dbReference type="Proteomes" id="UP000828390"/>
    </source>
</evidence>
<dbReference type="InterPro" id="IPR027417">
    <property type="entry name" value="P-loop_NTPase"/>
</dbReference>
<evidence type="ECO:0000313" key="1">
    <source>
        <dbReference type="EMBL" id="KAH3739020.1"/>
    </source>
</evidence>
<protein>
    <recommendedName>
        <fullName evidence="3">Helicase ATP-binding domain-containing protein</fullName>
    </recommendedName>
</protein>
<reference evidence="1" key="1">
    <citation type="journal article" date="2019" name="bioRxiv">
        <title>The Genome of the Zebra Mussel, Dreissena polymorpha: A Resource for Invasive Species Research.</title>
        <authorList>
            <person name="McCartney M.A."/>
            <person name="Auch B."/>
            <person name="Kono T."/>
            <person name="Mallez S."/>
            <person name="Zhang Y."/>
            <person name="Obille A."/>
            <person name="Becker A."/>
            <person name="Abrahante J.E."/>
            <person name="Garbe J."/>
            <person name="Badalamenti J.P."/>
            <person name="Herman A."/>
            <person name="Mangelson H."/>
            <person name="Liachko I."/>
            <person name="Sullivan S."/>
            <person name="Sone E.D."/>
            <person name="Koren S."/>
            <person name="Silverstein K.A.T."/>
            <person name="Beckman K.B."/>
            <person name="Gohl D.M."/>
        </authorList>
    </citation>
    <scope>NUCLEOTIDE SEQUENCE</scope>
    <source>
        <strain evidence="1">Duluth1</strain>
        <tissue evidence="1">Whole animal</tissue>
    </source>
</reference>
<name>A0A9D4D5G0_DREPO</name>
<comment type="caution">
    <text evidence="1">The sequence shown here is derived from an EMBL/GenBank/DDBJ whole genome shotgun (WGS) entry which is preliminary data.</text>
</comment>
<keyword evidence="2" id="KW-1185">Reference proteome</keyword>
<evidence type="ECO:0008006" key="3">
    <source>
        <dbReference type="Google" id="ProtNLM"/>
    </source>
</evidence>
<sequence>MNKNGNSNAIINQQLKNLGDMAMRLKSDLTPIKSGRIKYIFSHPEDILSNRNFNDYISSESFRKRNINVYVVVDEAHCILEWGEELIREFNKLAQIRSVMKCRFFALSSNVTERGQKEISDKLLMTDCKFIGASPAKEKITPVSRRPSPNSKRTVLKQHTVTFSVQY</sequence>
<organism evidence="1 2">
    <name type="scientific">Dreissena polymorpha</name>
    <name type="common">Zebra mussel</name>
    <name type="synonym">Mytilus polymorpha</name>
    <dbReference type="NCBI Taxonomy" id="45954"/>
    <lineage>
        <taxon>Eukaryota</taxon>
        <taxon>Metazoa</taxon>
        <taxon>Spiralia</taxon>
        <taxon>Lophotrochozoa</taxon>
        <taxon>Mollusca</taxon>
        <taxon>Bivalvia</taxon>
        <taxon>Autobranchia</taxon>
        <taxon>Heteroconchia</taxon>
        <taxon>Euheterodonta</taxon>
        <taxon>Imparidentia</taxon>
        <taxon>Neoheterodontei</taxon>
        <taxon>Myida</taxon>
        <taxon>Dreissenoidea</taxon>
        <taxon>Dreissenidae</taxon>
        <taxon>Dreissena</taxon>
    </lineage>
</organism>
<dbReference type="EMBL" id="JAIWYP010000011">
    <property type="protein sequence ID" value="KAH3739020.1"/>
    <property type="molecule type" value="Genomic_DNA"/>
</dbReference>
<proteinExistence type="predicted"/>
<accession>A0A9D4D5G0</accession>